<evidence type="ECO:0008006" key="6">
    <source>
        <dbReference type="Google" id="ProtNLM"/>
    </source>
</evidence>
<feature type="compositionally biased region" description="Gly residues" evidence="3">
    <location>
        <begin position="257"/>
        <end position="270"/>
    </location>
</feature>
<feature type="compositionally biased region" description="Low complexity" evidence="3">
    <location>
        <begin position="210"/>
        <end position="222"/>
    </location>
</feature>
<dbReference type="GO" id="GO:0045944">
    <property type="term" value="P:positive regulation of transcription by RNA polymerase II"/>
    <property type="evidence" value="ECO:0007669"/>
    <property type="project" value="TreeGrafter"/>
</dbReference>
<feature type="compositionally biased region" description="Polar residues" evidence="3">
    <location>
        <begin position="224"/>
        <end position="235"/>
    </location>
</feature>
<feature type="region of interest" description="Disordered" evidence="3">
    <location>
        <begin position="144"/>
        <end position="310"/>
    </location>
</feature>
<organism evidence="4 5">
    <name type="scientific">Magallana gigas</name>
    <name type="common">Pacific oyster</name>
    <name type="synonym">Crassostrea gigas</name>
    <dbReference type="NCBI Taxonomy" id="29159"/>
    <lineage>
        <taxon>Eukaryota</taxon>
        <taxon>Metazoa</taxon>
        <taxon>Spiralia</taxon>
        <taxon>Lophotrochozoa</taxon>
        <taxon>Mollusca</taxon>
        <taxon>Bivalvia</taxon>
        <taxon>Autobranchia</taxon>
        <taxon>Pteriomorphia</taxon>
        <taxon>Ostreida</taxon>
        <taxon>Ostreoidea</taxon>
        <taxon>Ostreidae</taxon>
        <taxon>Magallana</taxon>
    </lineage>
</organism>
<evidence type="ECO:0000256" key="3">
    <source>
        <dbReference type="SAM" id="MobiDB-lite"/>
    </source>
</evidence>
<dbReference type="PANTHER" id="PTHR12610">
    <property type="entry name" value="SINGLE STRANDED DNA BINDING PROTEIN"/>
    <property type="match status" value="1"/>
</dbReference>
<keyword evidence="2" id="KW-0539">Nucleus</keyword>
<sequence length="347" mass="36107">MVEYTVACLPCIDGLLADKFLNGNVITFDKRNSAPLYSREFKNNPQVVLVVEITDAFKCYIIASCDAEGKKAFMSPRYPGGPRGPGPVRMPPNQVDFNTPGSGSGPIMPNSMEPRPGHPGMGPMGPRMPHGRMPGPMNPYDSLSYGGMRGPPPNNMGPVGPGMPPMSMSGGQGSRPWAPTTSSINYSSASPGSYNGPGGGGPPGTPIMPSPQGSQGPFSPASHQRMSSRPDSTNSGDGMYGMMKGGPGLPGMPGFPGMSGGPEGGMGMGPDMGQVMNGGDIDGMKNSPANGPGTPPVSMPGYVGDGLSYQDNDQTESAAILKIKECMAEEAKRFEKDTDQPDYFMSQ</sequence>
<dbReference type="AlphaFoldDB" id="A0A8W8NW56"/>
<dbReference type="Pfam" id="PF04503">
    <property type="entry name" value="SSDP"/>
    <property type="match status" value="1"/>
</dbReference>
<evidence type="ECO:0000256" key="1">
    <source>
        <dbReference type="ARBA" id="ARBA00004123"/>
    </source>
</evidence>
<dbReference type="EnsemblMetazoa" id="G872.1">
    <property type="protein sequence ID" value="G872.1:cds"/>
    <property type="gene ID" value="G872"/>
</dbReference>
<name>A0A8W8NW56_MAGGI</name>
<keyword evidence="5" id="KW-1185">Reference proteome</keyword>
<accession>A0A8W8NW56</accession>
<feature type="region of interest" description="Disordered" evidence="3">
    <location>
        <begin position="99"/>
        <end position="127"/>
    </location>
</feature>
<proteinExistence type="predicted"/>
<dbReference type="GO" id="GO:0005634">
    <property type="term" value="C:nucleus"/>
    <property type="evidence" value="ECO:0007669"/>
    <property type="project" value="UniProtKB-SubCell"/>
</dbReference>
<evidence type="ECO:0000313" key="4">
    <source>
        <dbReference type="EnsemblMetazoa" id="G872.1:cds"/>
    </source>
</evidence>
<reference evidence="4" key="1">
    <citation type="submission" date="2022-08" db="UniProtKB">
        <authorList>
            <consortium name="EnsemblMetazoa"/>
        </authorList>
    </citation>
    <scope>IDENTIFICATION</scope>
    <source>
        <strain evidence="4">05x7-T-G4-1.051#20</strain>
    </source>
</reference>
<dbReference type="Proteomes" id="UP000005408">
    <property type="component" value="Unassembled WGS sequence"/>
</dbReference>
<evidence type="ECO:0000313" key="5">
    <source>
        <dbReference type="Proteomes" id="UP000005408"/>
    </source>
</evidence>
<dbReference type="PANTHER" id="PTHR12610:SF12">
    <property type="entry name" value="SEQUENCE-SPECIFIC SINGLE-STRANDED DNA-BINDING PROTEIN, ISOFORM D"/>
    <property type="match status" value="1"/>
</dbReference>
<evidence type="ECO:0000256" key="2">
    <source>
        <dbReference type="ARBA" id="ARBA00023242"/>
    </source>
</evidence>
<comment type="subcellular location">
    <subcellularLocation>
        <location evidence="1">Nucleus</location>
    </subcellularLocation>
</comment>
<protein>
    <recommendedName>
        <fullName evidence="6">Single-stranded DNA-binding protein 3</fullName>
    </recommendedName>
</protein>